<dbReference type="Proteomes" id="UP000286848">
    <property type="component" value="Unassembled WGS sequence"/>
</dbReference>
<comment type="caution">
    <text evidence="2">The sequence shown here is derived from an EMBL/GenBank/DDBJ whole genome shotgun (WGS) entry which is preliminary data.</text>
</comment>
<reference evidence="2 3" key="1">
    <citation type="journal article" date="2019" name="Int. J. Syst. Evol. Microbiol.">
        <title>Lactobacillus salitolerans sp. nov., a novel lactic acid bacterium isolated from spent mushroom substrates.</title>
        <authorList>
            <person name="Tohno M."/>
            <person name="Tanizawa Y."/>
            <person name="Kojima Y."/>
            <person name="Sakamoto M."/>
            <person name="Nakamura Y."/>
            <person name="Ohkuma M."/>
            <person name="Kobayashi H."/>
        </authorList>
    </citation>
    <scope>NUCLEOTIDE SEQUENCE [LARGE SCALE GENOMIC DNA]</scope>
    <source>
        <strain evidence="2 3">YK43</strain>
    </source>
</reference>
<keyword evidence="1" id="KW-0472">Membrane</keyword>
<protein>
    <submittedName>
        <fullName evidence="2">Uncharacterized protein</fullName>
    </submittedName>
</protein>
<sequence length="117" mass="13569">MIDWKYGLINLVGGLPFVLTWIFFASKIMLGLGVVFMLIFILGQFWLFSDKSSYHPRFHPTTIKHFDGIFRLAMTVVMLVMLWLLPAKFTNYYLPALIMLANVIPAFFTKESAKEEK</sequence>
<evidence type="ECO:0000313" key="2">
    <source>
        <dbReference type="EMBL" id="GBG93581.1"/>
    </source>
</evidence>
<dbReference type="EMBL" id="BFFP01000001">
    <property type="protein sequence ID" value="GBG93581.1"/>
    <property type="molecule type" value="Genomic_DNA"/>
</dbReference>
<dbReference type="RefSeq" id="WP_124974246.1">
    <property type="nucleotide sequence ID" value="NZ_BFFP01000001.1"/>
</dbReference>
<dbReference type="OrthoDB" id="2332513at2"/>
<accession>A0A401IPW4</accession>
<keyword evidence="3" id="KW-1185">Reference proteome</keyword>
<feature type="transmembrane region" description="Helical" evidence="1">
    <location>
        <begin position="69"/>
        <end position="86"/>
    </location>
</feature>
<feature type="transmembrane region" description="Helical" evidence="1">
    <location>
        <begin position="30"/>
        <end position="48"/>
    </location>
</feature>
<organism evidence="2 3">
    <name type="scientific">Ligilactobacillus salitolerans</name>
    <dbReference type="NCBI Taxonomy" id="1808352"/>
    <lineage>
        <taxon>Bacteria</taxon>
        <taxon>Bacillati</taxon>
        <taxon>Bacillota</taxon>
        <taxon>Bacilli</taxon>
        <taxon>Lactobacillales</taxon>
        <taxon>Lactobacillaceae</taxon>
        <taxon>Ligilactobacillus</taxon>
    </lineage>
</organism>
<proteinExistence type="predicted"/>
<keyword evidence="1" id="KW-0812">Transmembrane</keyword>
<feature type="transmembrane region" description="Helical" evidence="1">
    <location>
        <begin position="92"/>
        <end position="109"/>
    </location>
</feature>
<gene>
    <name evidence="2" type="ORF">LFYK43_00400</name>
</gene>
<evidence type="ECO:0000256" key="1">
    <source>
        <dbReference type="SAM" id="Phobius"/>
    </source>
</evidence>
<name>A0A401IPW4_9LACO</name>
<feature type="transmembrane region" description="Helical" evidence="1">
    <location>
        <begin position="7"/>
        <end position="24"/>
    </location>
</feature>
<keyword evidence="1" id="KW-1133">Transmembrane helix</keyword>
<dbReference type="AlphaFoldDB" id="A0A401IPW4"/>
<evidence type="ECO:0000313" key="3">
    <source>
        <dbReference type="Proteomes" id="UP000286848"/>
    </source>
</evidence>